<dbReference type="InterPro" id="IPR009901">
    <property type="entry name" value="Phage_VT1-Sakai_H0025"/>
</dbReference>
<dbReference type="EMBL" id="BK014924">
    <property type="protein sequence ID" value="DAD82773.1"/>
    <property type="molecule type" value="Genomic_DNA"/>
</dbReference>
<evidence type="ECO:0008006" key="2">
    <source>
        <dbReference type="Google" id="ProtNLM"/>
    </source>
</evidence>
<sequence>MDREIQTATLNINQLAGITDMHRQTIAARLKDVPLAPGSNAKLKLYKIQDILKHFLDAEPPAETEDVSKMKPGERLSHYRAENERIKLETDTAELIRAEEVVREYAALAKAVIQVLETLPDVLERDCALSPQAVSRVQETIDDLRDQMADKVMACDEIQMQLARGEEAEEA</sequence>
<name>A0A8S5MKB8_9CAUD</name>
<dbReference type="Pfam" id="PF07278">
    <property type="entry name" value="DUF1441"/>
    <property type="match status" value="1"/>
</dbReference>
<reference evidence="1" key="1">
    <citation type="journal article" date="2021" name="Proc. Natl. Acad. Sci. U.S.A.">
        <title>A Catalog of Tens of Thousands of Viruses from Human Metagenomes Reveals Hidden Associations with Chronic Diseases.</title>
        <authorList>
            <person name="Tisza M.J."/>
            <person name="Buck C.B."/>
        </authorList>
    </citation>
    <scope>NUCLEOTIDE SEQUENCE</scope>
    <source>
        <strain evidence="1">CteRK31</strain>
    </source>
</reference>
<evidence type="ECO:0000313" key="1">
    <source>
        <dbReference type="EMBL" id="DAD82773.1"/>
    </source>
</evidence>
<protein>
    <recommendedName>
        <fullName evidence="2">Terminase small subunit</fullName>
    </recommendedName>
</protein>
<proteinExistence type="predicted"/>
<accession>A0A8S5MKB8</accession>
<organism evidence="1">
    <name type="scientific">Siphoviridae sp. cteRK31</name>
    <dbReference type="NCBI Taxonomy" id="2826405"/>
    <lineage>
        <taxon>Viruses</taxon>
        <taxon>Duplodnaviria</taxon>
        <taxon>Heunggongvirae</taxon>
        <taxon>Uroviricota</taxon>
        <taxon>Caudoviricetes</taxon>
    </lineage>
</organism>